<protein>
    <recommendedName>
        <fullName evidence="5">Helicase C-terminal domain-containing protein</fullName>
    </recommendedName>
</protein>
<feature type="compositionally biased region" description="Low complexity" evidence="4">
    <location>
        <begin position="1174"/>
        <end position="1186"/>
    </location>
</feature>
<evidence type="ECO:0000256" key="3">
    <source>
        <dbReference type="ARBA" id="ARBA00022840"/>
    </source>
</evidence>
<gene>
    <name evidence="6" type="ORF">E4U43_007811</name>
</gene>
<feature type="compositionally biased region" description="Basic and acidic residues" evidence="4">
    <location>
        <begin position="1105"/>
        <end position="1122"/>
    </location>
</feature>
<dbReference type="InterPro" id="IPR000330">
    <property type="entry name" value="SNF2_N"/>
</dbReference>
<comment type="caution">
    <text evidence="6">The sequence shown here is derived from an EMBL/GenBank/DDBJ whole genome shotgun (WGS) entry which is preliminary data.</text>
</comment>
<feature type="region of interest" description="Disordered" evidence="4">
    <location>
        <begin position="151"/>
        <end position="171"/>
    </location>
</feature>
<feature type="compositionally biased region" description="Basic and acidic residues" evidence="4">
    <location>
        <begin position="1226"/>
        <end position="1243"/>
    </location>
</feature>
<keyword evidence="2" id="KW-0378">Hydrolase</keyword>
<evidence type="ECO:0000256" key="4">
    <source>
        <dbReference type="SAM" id="MobiDB-lite"/>
    </source>
</evidence>
<dbReference type="InterPro" id="IPR001650">
    <property type="entry name" value="Helicase_C-like"/>
</dbReference>
<dbReference type="InterPro" id="IPR014001">
    <property type="entry name" value="Helicase_ATP-bd"/>
</dbReference>
<feature type="domain" description="Helicase C-terminal" evidence="5">
    <location>
        <begin position="876"/>
        <end position="1036"/>
    </location>
</feature>
<feature type="compositionally biased region" description="Basic and acidic residues" evidence="4">
    <location>
        <begin position="1187"/>
        <end position="1201"/>
    </location>
</feature>
<dbReference type="InterPro" id="IPR027417">
    <property type="entry name" value="P-loop_NTPase"/>
</dbReference>
<dbReference type="InterPro" id="IPR049730">
    <property type="entry name" value="SNF2/RAD54-like_C"/>
</dbReference>
<feature type="compositionally biased region" description="Low complexity" evidence="4">
    <location>
        <begin position="1085"/>
        <end position="1094"/>
    </location>
</feature>
<feature type="compositionally biased region" description="Basic and acidic residues" evidence="4">
    <location>
        <begin position="1142"/>
        <end position="1156"/>
    </location>
</feature>
<dbReference type="CDD" id="cd18793">
    <property type="entry name" value="SF2_C_SNF"/>
    <property type="match status" value="1"/>
</dbReference>
<dbReference type="GO" id="GO:0008094">
    <property type="term" value="F:ATP-dependent activity, acting on DNA"/>
    <property type="evidence" value="ECO:0007669"/>
    <property type="project" value="TreeGrafter"/>
</dbReference>
<evidence type="ECO:0000259" key="5">
    <source>
        <dbReference type="PROSITE" id="PS51194"/>
    </source>
</evidence>
<accession>A0A9P7T1A1</accession>
<dbReference type="PANTHER" id="PTHR45626:SF51">
    <property type="entry name" value="SNF2-RELATED DOMAIN-CONTAINING PROTEIN"/>
    <property type="match status" value="1"/>
</dbReference>
<dbReference type="SMART" id="SM00487">
    <property type="entry name" value="DEXDc"/>
    <property type="match status" value="1"/>
</dbReference>
<dbReference type="GO" id="GO:0005634">
    <property type="term" value="C:nucleus"/>
    <property type="evidence" value="ECO:0007669"/>
    <property type="project" value="TreeGrafter"/>
</dbReference>
<keyword evidence="7" id="KW-1185">Reference proteome</keyword>
<dbReference type="OrthoDB" id="2801544at2759"/>
<keyword evidence="3" id="KW-0067">ATP-binding</keyword>
<dbReference type="GO" id="GO:0006281">
    <property type="term" value="P:DNA repair"/>
    <property type="evidence" value="ECO:0007669"/>
    <property type="project" value="TreeGrafter"/>
</dbReference>
<dbReference type="GO" id="GO:0016787">
    <property type="term" value="F:hydrolase activity"/>
    <property type="evidence" value="ECO:0007669"/>
    <property type="project" value="UniProtKB-KW"/>
</dbReference>
<dbReference type="PANTHER" id="PTHR45626">
    <property type="entry name" value="TRANSCRIPTION TERMINATION FACTOR 2-RELATED"/>
    <property type="match status" value="1"/>
</dbReference>
<feature type="region of interest" description="Disordered" evidence="4">
    <location>
        <begin position="1071"/>
        <end position="1285"/>
    </location>
</feature>
<feature type="compositionally biased region" description="Basic and acidic residues" evidence="4">
    <location>
        <begin position="155"/>
        <end position="170"/>
    </location>
</feature>
<evidence type="ECO:0000313" key="7">
    <source>
        <dbReference type="Proteomes" id="UP000748025"/>
    </source>
</evidence>
<keyword evidence="1" id="KW-0547">Nucleotide-binding</keyword>
<feature type="region of interest" description="Disordered" evidence="4">
    <location>
        <begin position="515"/>
        <end position="541"/>
    </location>
</feature>
<evidence type="ECO:0000256" key="1">
    <source>
        <dbReference type="ARBA" id="ARBA00022741"/>
    </source>
</evidence>
<proteinExistence type="predicted"/>
<organism evidence="6 7">
    <name type="scientific">Claviceps pusilla</name>
    <dbReference type="NCBI Taxonomy" id="123648"/>
    <lineage>
        <taxon>Eukaryota</taxon>
        <taxon>Fungi</taxon>
        <taxon>Dikarya</taxon>
        <taxon>Ascomycota</taxon>
        <taxon>Pezizomycotina</taxon>
        <taxon>Sordariomycetes</taxon>
        <taxon>Hypocreomycetidae</taxon>
        <taxon>Hypocreales</taxon>
        <taxon>Clavicipitaceae</taxon>
        <taxon>Claviceps</taxon>
    </lineage>
</organism>
<sequence>MTMQLHRNDFIPAGCLRVLLVQTEIDTKTWKSRALRRWKTIRHSRFVDQNGEELVDEEHLPPAIQEQLINSESLHIVTQLLESCWVDLEFRVLSDGSSGTLRVYLLPDDTHRELVDKSKVHLLAARRRLLDSLDYSGSAWAGRTTVSDGKLSPFVRHDSAEEEEEKKQDEGESLLHIFNSVPSPCPDENLVSDEYYRRSMADIASGSVRGLVTELYAYQRRSAAFMVQKEAEPGRVLDPRLVAIKEQDGSSVWYADSVSGKVFRMPRFFEGIAGGILAEEMGSGKTVICLALILATRALSTLPPEPYELPGIPKRPRLASLMDMAASCATRNLVSWKSHFETWRRQLGYDFEKCERAIRRNPVYYLQRVPDCRSSARHSKPKTSLRKKYLSNATLIVVPNNLVSQWKQEIAKHTTGLEVCFLVKQADEIPCVERLAELDILVFSQYRFEWFVRRGGFYGSPLCAVHFKRCIVDEGHKLGNSTMNRMTDLISGLDHLSFSCKWAVTGTPSHGLFGVDDHHGEAGDDDSVASEEAEKPPEPEQFLNSAEISAEMEKRDIERLGSITALYLKAKPWARNGSWLTPREDIRSDWGTYNLLPRHSRSGHGNWSRLQATFNSLIVRHRLPEVRDVFPPVAERVVVLEGSYQDKLSLNLFFMMIIFNTVQSQRTDVDYFFHPKQRRSLLQLVNNLKQSSFFGGCFFTLEEIKEAVETAREFLEQGEVPISDNDSKLLAQAIRFGRLAIGDKLRNVGNGFQDIPALVHGWSPEEASRACSLDGEGGVSLCTSSSLILSLLRSEDSFYRDGTASLKVLLNGGVVKVTSSERDKRKNMQPVAETRHSASPRSSAALKHSETLPTKRMPVCLGRINLLSTASAKLSYLVDSVLQHQETEKILVFYDNGNVAWYLANMLDLLQVQNLIYDKSLTIEQKAEYVNIFHNDDDVRVLLMDLSQAAFGLDMHEGTRVYFINPVLNPQVEAQAIGRVRRLSQQQPVTVETLVLKDSIDEVILERKRNMTLAEHGRVTSLLDVQPINNWIKNSRIVDMPSISAVGVASHMVELKSPVTVFAAPGCEPLHQHQHQHQNRGDGLAAGSPASASPVKTKRPSKKTSSVDDEPRSKTSSVKDENPGDGIAVGSSASALSVKTARALEKTSSVDDEPRSKTSSSSTKNEHPGGGIAVGSSASASTVKTARALEKTSSLKDKHPGDGIAAGVPASASSVKTKRTSKRTSSVKDEPRSKTSRVKEEPRSLSSGKRAHSDAASFGDEAAQPIKTESGQEDSVRRSKKNRRL</sequence>
<dbReference type="Proteomes" id="UP000748025">
    <property type="component" value="Unassembled WGS sequence"/>
</dbReference>
<dbReference type="Gene3D" id="3.40.50.300">
    <property type="entry name" value="P-loop containing nucleotide triphosphate hydrolases"/>
    <property type="match status" value="2"/>
</dbReference>
<dbReference type="PROSITE" id="PS51194">
    <property type="entry name" value="HELICASE_CTER"/>
    <property type="match status" value="1"/>
</dbReference>
<dbReference type="SUPFAM" id="SSF52540">
    <property type="entry name" value="P-loop containing nucleoside triphosphate hydrolases"/>
    <property type="match status" value="2"/>
</dbReference>
<dbReference type="EMBL" id="SRPW01000747">
    <property type="protein sequence ID" value="KAG6012397.1"/>
    <property type="molecule type" value="Genomic_DNA"/>
</dbReference>
<reference evidence="6" key="1">
    <citation type="journal article" date="2020" name="bioRxiv">
        <title>Whole genome comparisons of ergot fungi reveals the divergence and evolution of species within the genus Claviceps are the result of varying mechanisms driving genome evolution and host range expansion.</title>
        <authorList>
            <person name="Wyka S.A."/>
            <person name="Mondo S.J."/>
            <person name="Liu M."/>
            <person name="Dettman J."/>
            <person name="Nalam V."/>
            <person name="Broders K.D."/>
        </authorList>
    </citation>
    <scope>NUCLEOTIDE SEQUENCE</scope>
    <source>
        <strain evidence="6">CCC 602</strain>
    </source>
</reference>
<evidence type="ECO:0000313" key="6">
    <source>
        <dbReference type="EMBL" id="KAG6012397.1"/>
    </source>
</evidence>
<dbReference type="GO" id="GO:0005524">
    <property type="term" value="F:ATP binding"/>
    <property type="evidence" value="ECO:0007669"/>
    <property type="project" value="UniProtKB-KW"/>
</dbReference>
<feature type="region of interest" description="Disordered" evidence="4">
    <location>
        <begin position="820"/>
        <end position="848"/>
    </location>
</feature>
<dbReference type="InterPro" id="IPR050628">
    <property type="entry name" value="SNF2_RAD54_helicase_TF"/>
</dbReference>
<dbReference type="Pfam" id="PF00176">
    <property type="entry name" value="SNF2-rel_dom"/>
    <property type="match status" value="1"/>
</dbReference>
<dbReference type="Pfam" id="PF00271">
    <property type="entry name" value="Helicase_C"/>
    <property type="match status" value="1"/>
</dbReference>
<name>A0A9P7T1A1_9HYPO</name>
<evidence type="ECO:0000256" key="2">
    <source>
        <dbReference type="ARBA" id="ARBA00022801"/>
    </source>
</evidence>